<dbReference type="Gene3D" id="2.40.50.100">
    <property type="match status" value="1"/>
</dbReference>
<dbReference type="PANTHER" id="PTHR43875:SF1">
    <property type="entry name" value="OSMOPROTECTIVE COMPOUNDS UPTAKE ATP-BINDING PROTEIN GGTA"/>
    <property type="match status" value="1"/>
</dbReference>
<dbReference type="InterPro" id="IPR047641">
    <property type="entry name" value="ABC_transpr_MalK/UgpC-like"/>
</dbReference>
<dbReference type="InterPro" id="IPR027417">
    <property type="entry name" value="P-loop_NTPase"/>
</dbReference>
<dbReference type="RefSeq" id="WP_012635282.1">
    <property type="nucleotide sequence ID" value="NC_011899.1"/>
</dbReference>
<evidence type="ECO:0000256" key="2">
    <source>
        <dbReference type="ARBA" id="ARBA00022741"/>
    </source>
</evidence>
<evidence type="ECO:0000313" key="6">
    <source>
        <dbReference type="Proteomes" id="UP000000719"/>
    </source>
</evidence>
<dbReference type="GO" id="GO:0140359">
    <property type="term" value="F:ABC-type transporter activity"/>
    <property type="evidence" value="ECO:0007669"/>
    <property type="project" value="UniProtKB-ARBA"/>
</dbReference>
<dbReference type="Pfam" id="PF00005">
    <property type="entry name" value="ABC_tran"/>
    <property type="match status" value="1"/>
</dbReference>
<dbReference type="InterPro" id="IPR008995">
    <property type="entry name" value="Mo/tungstate-bd_C_term_dom"/>
</dbReference>
<dbReference type="InterPro" id="IPR003593">
    <property type="entry name" value="AAA+_ATPase"/>
</dbReference>
<dbReference type="PANTHER" id="PTHR43875">
    <property type="entry name" value="MALTODEXTRIN IMPORT ATP-BINDING PROTEIN MSMX"/>
    <property type="match status" value="1"/>
</dbReference>
<protein>
    <submittedName>
        <fullName evidence="5">ABC transporter related</fullName>
    </submittedName>
</protein>
<reference evidence="5 6" key="1">
    <citation type="journal article" date="2009" name="PLoS ONE">
        <title>Genome analysis of the anaerobic thermohalophilic bacterium Halothermothrix orenii.</title>
        <authorList>
            <person name="Mavromatis K."/>
            <person name="Ivanova N."/>
            <person name="Anderson I."/>
            <person name="Lykidis A."/>
            <person name="Hooper S.D."/>
            <person name="Sun H."/>
            <person name="Kunin V."/>
            <person name="Lapidus A."/>
            <person name="Hugenholtz P."/>
            <person name="Patel B."/>
            <person name="Kyrpides N.C."/>
        </authorList>
    </citation>
    <scope>NUCLEOTIDE SEQUENCE [LARGE SCALE GENOMIC DNA]</scope>
    <source>
        <strain evidence="6">H 168 / OCM 544 / DSM 9562</strain>
    </source>
</reference>
<dbReference type="InterPro" id="IPR013611">
    <property type="entry name" value="Transp-assoc_OB_typ2"/>
</dbReference>
<evidence type="ECO:0000259" key="4">
    <source>
        <dbReference type="PROSITE" id="PS50893"/>
    </source>
</evidence>
<dbReference type="InterPro" id="IPR003439">
    <property type="entry name" value="ABC_transporter-like_ATP-bd"/>
</dbReference>
<evidence type="ECO:0000256" key="3">
    <source>
        <dbReference type="ARBA" id="ARBA00022840"/>
    </source>
</evidence>
<dbReference type="SUPFAM" id="SSF52540">
    <property type="entry name" value="P-loop containing nucleoside triphosphate hydrolases"/>
    <property type="match status" value="1"/>
</dbReference>
<accession>B8D1L7</accession>
<keyword evidence="3" id="KW-0067">ATP-binding</keyword>
<dbReference type="Proteomes" id="UP000000719">
    <property type="component" value="Chromosome"/>
</dbReference>
<dbReference type="SUPFAM" id="SSF50331">
    <property type="entry name" value="MOP-like"/>
    <property type="match status" value="1"/>
</dbReference>
<dbReference type="Pfam" id="PF08402">
    <property type="entry name" value="TOBE_2"/>
    <property type="match status" value="1"/>
</dbReference>
<dbReference type="KEGG" id="hor:Hore_03330"/>
<dbReference type="STRING" id="373903.Hore_03330"/>
<dbReference type="HOGENOM" id="CLU_000604_1_1_9"/>
<keyword evidence="6" id="KW-1185">Reference proteome</keyword>
<dbReference type="GO" id="GO:0005524">
    <property type="term" value="F:ATP binding"/>
    <property type="evidence" value="ECO:0007669"/>
    <property type="project" value="UniProtKB-KW"/>
</dbReference>
<evidence type="ECO:0000256" key="1">
    <source>
        <dbReference type="ARBA" id="ARBA00022448"/>
    </source>
</evidence>
<dbReference type="PROSITE" id="PS50893">
    <property type="entry name" value="ABC_TRANSPORTER_2"/>
    <property type="match status" value="1"/>
</dbReference>
<evidence type="ECO:0000313" key="5">
    <source>
        <dbReference type="EMBL" id="ACL69094.1"/>
    </source>
</evidence>
<dbReference type="PROSITE" id="PS00211">
    <property type="entry name" value="ABC_TRANSPORTER_1"/>
    <property type="match status" value="1"/>
</dbReference>
<dbReference type="eggNOG" id="COG3842">
    <property type="taxonomic scope" value="Bacteria"/>
</dbReference>
<keyword evidence="2" id="KW-0547">Nucleotide-binding</keyword>
<dbReference type="OrthoDB" id="9802264at2"/>
<dbReference type="FunFam" id="3.40.50.300:FF:000042">
    <property type="entry name" value="Maltose/maltodextrin ABC transporter, ATP-binding protein"/>
    <property type="match status" value="1"/>
</dbReference>
<dbReference type="GO" id="GO:0016887">
    <property type="term" value="F:ATP hydrolysis activity"/>
    <property type="evidence" value="ECO:0007669"/>
    <property type="project" value="InterPro"/>
</dbReference>
<keyword evidence="1" id="KW-0813">Transport</keyword>
<dbReference type="InterPro" id="IPR017871">
    <property type="entry name" value="ABC_transporter-like_CS"/>
</dbReference>
<organism evidence="5 6">
    <name type="scientific">Halothermothrix orenii (strain H 168 / OCM 544 / DSM 9562)</name>
    <dbReference type="NCBI Taxonomy" id="373903"/>
    <lineage>
        <taxon>Bacteria</taxon>
        <taxon>Bacillati</taxon>
        <taxon>Bacillota</taxon>
        <taxon>Clostridia</taxon>
        <taxon>Halanaerobiales</taxon>
        <taxon>Halothermotrichaceae</taxon>
        <taxon>Halothermothrix</taxon>
    </lineage>
</organism>
<feature type="domain" description="ABC transporter" evidence="4">
    <location>
        <begin position="4"/>
        <end position="238"/>
    </location>
</feature>
<dbReference type="Gene3D" id="3.40.50.300">
    <property type="entry name" value="P-loop containing nucleotide triphosphate hydrolases"/>
    <property type="match status" value="1"/>
</dbReference>
<dbReference type="AlphaFoldDB" id="B8D1L7"/>
<dbReference type="Gene3D" id="2.40.50.140">
    <property type="entry name" value="Nucleic acid-binding proteins"/>
    <property type="match status" value="1"/>
</dbReference>
<proteinExistence type="predicted"/>
<dbReference type="SMART" id="SM00382">
    <property type="entry name" value="AAA"/>
    <property type="match status" value="1"/>
</dbReference>
<gene>
    <name evidence="5" type="ordered locus">Hore_03330</name>
</gene>
<dbReference type="EMBL" id="CP001098">
    <property type="protein sequence ID" value="ACL69094.1"/>
    <property type="molecule type" value="Genomic_DNA"/>
</dbReference>
<sequence length="378" mass="43324">MAEVTLKDVRKVYKSQNEEVLAVKDLSLEIRDGEFMCFLGPSGCGKTSTLRMIVGLEEITNGEIYIGDRIVNDLTPQERNVAMSFETYALYTHLTVKENLLFPLKARGLNKSDQQRRLRKVVDMLEIKDILDRSPSSLSGGQQQRVSLGRALIRQPDVFLLDEPLSHLDVSLRISTRSRIKRLHNQLSTTMIYVTHDQLEAISLADRIAVMNFAELQQVGTREELLDRPKNIFVADFIGEPPINFVNCKLDKNDDKFVLRFKNSHYTIELPEKLEKVIKKEYIEDVILGIRPHDILFREKKGYVGLENGTVEIFEFLGEENHVTVNIGGESITVVTDAKDYFKEGEKVDLYLSQDKIHLFDPETEECLTTRYKNQGLI</sequence>
<dbReference type="InterPro" id="IPR012340">
    <property type="entry name" value="NA-bd_OB-fold"/>
</dbReference>
<name>B8D1L7_HALOH</name>
<dbReference type="GO" id="GO:0055052">
    <property type="term" value="C:ATP-binding cassette (ABC) transporter complex, substrate-binding subunit-containing"/>
    <property type="evidence" value="ECO:0007669"/>
    <property type="project" value="TreeGrafter"/>
</dbReference>